<proteinExistence type="predicted"/>
<dbReference type="GO" id="GO:0006508">
    <property type="term" value="P:proteolysis"/>
    <property type="evidence" value="ECO:0007669"/>
    <property type="project" value="InterPro"/>
</dbReference>
<evidence type="ECO:0000259" key="1">
    <source>
        <dbReference type="Pfam" id="PF00326"/>
    </source>
</evidence>
<accession>A0A1F6CYH4</accession>
<dbReference type="PANTHER" id="PTHR22946:SF0">
    <property type="entry name" value="DIENELACTONE HYDROLASE DOMAIN-CONTAINING PROTEIN"/>
    <property type="match status" value="1"/>
</dbReference>
<dbReference type="Proteomes" id="UP000178606">
    <property type="component" value="Unassembled WGS sequence"/>
</dbReference>
<dbReference type="SUPFAM" id="SSF53474">
    <property type="entry name" value="alpha/beta-Hydrolases"/>
    <property type="match status" value="1"/>
</dbReference>
<gene>
    <name evidence="2" type="ORF">A3F84_03725</name>
</gene>
<sequence>MMVYLDGKGKAHPVKAVSGWKKRRAHILTNMQQVTGMMPDRGRRVPLDVQVEEEVRLERFTRKKITFAAEKDDRVPAYLFIPHDLKGKAAGMLCLHQTTKIGKGEPAGVGGLPNLHYAQELAEMGYVTLAPDYPNYGDYQIDVYARGYVSATMKGVWNHMRAVDLLQSLPEVDGERIGCIGHSLGGHNSLYVATFDERIRVVVTSCGFNSFFKYYGGDLTGWSHKGYMPRIAEVYGKDPARMPFDFTEIIGAMAPRAVFINAPQKDSNFLTGVDDCVEAAKPVYALFKASDKLAIVHPDCGHDFPPEVREAAYRFVDRVMQKGR</sequence>
<organism evidence="2 3">
    <name type="scientific">Handelsmanbacteria sp. (strain RIFCSPLOWO2_12_FULL_64_10)</name>
    <dbReference type="NCBI Taxonomy" id="1817868"/>
    <lineage>
        <taxon>Bacteria</taxon>
        <taxon>Candidatus Handelsmaniibacteriota</taxon>
    </lineage>
</organism>
<dbReference type="AlphaFoldDB" id="A0A1F6CYH4"/>
<evidence type="ECO:0000313" key="2">
    <source>
        <dbReference type="EMBL" id="OGG53882.1"/>
    </source>
</evidence>
<dbReference type="InterPro" id="IPR029058">
    <property type="entry name" value="AB_hydrolase_fold"/>
</dbReference>
<dbReference type="Pfam" id="PF00326">
    <property type="entry name" value="Peptidase_S9"/>
    <property type="match status" value="1"/>
</dbReference>
<reference evidence="2 3" key="1">
    <citation type="journal article" date="2016" name="Nat. Commun.">
        <title>Thousands of microbial genomes shed light on interconnected biogeochemical processes in an aquifer system.</title>
        <authorList>
            <person name="Anantharaman K."/>
            <person name="Brown C.T."/>
            <person name="Hug L.A."/>
            <person name="Sharon I."/>
            <person name="Castelle C.J."/>
            <person name="Probst A.J."/>
            <person name="Thomas B.C."/>
            <person name="Singh A."/>
            <person name="Wilkins M.J."/>
            <person name="Karaoz U."/>
            <person name="Brodie E.L."/>
            <person name="Williams K.H."/>
            <person name="Hubbard S.S."/>
            <person name="Banfield J.F."/>
        </authorList>
    </citation>
    <scope>NUCLEOTIDE SEQUENCE [LARGE SCALE GENOMIC DNA]</scope>
    <source>
        <strain evidence="3">RIFCSPLOWO2_12_FULL_64_10</strain>
    </source>
</reference>
<comment type="caution">
    <text evidence="2">The sequence shown here is derived from an EMBL/GenBank/DDBJ whole genome shotgun (WGS) entry which is preliminary data.</text>
</comment>
<evidence type="ECO:0000313" key="3">
    <source>
        <dbReference type="Proteomes" id="UP000178606"/>
    </source>
</evidence>
<dbReference type="PANTHER" id="PTHR22946">
    <property type="entry name" value="DIENELACTONE HYDROLASE DOMAIN-CONTAINING PROTEIN-RELATED"/>
    <property type="match status" value="1"/>
</dbReference>
<dbReference type="InterPro" id="IPR050261">
    <property type="entry name" value="FrsA_esterase"/>
</dbReference>
<dbReference type="EMBL" id="MFKF01000116">
    <property type="protein sequence ID" value="OGG53882.1"/>
    <property type="molecule type" value="Genomic_DNA"/>
</dbReference>
<dbReference type="GO" id="GO:0008236">
    <property type="term" value="F:serine-type peptidase activity"/>
    <property type="evidence" value="ECO:0007669"/>
    <property type="project" value="InterPro"/>
</dbReference>
<dbReference type="InterPro" id="IPR001375">
    <property type="entry name" value="Peptidase_S9_cat"/>
</dbReference>
<feature type="domain" description="Peptidase S9 prolyl oligopeptidase catalytic" evidence="1">
    <location>
        <begin position="118"/>
        <end position="221"/>
    </location>
</feature>
<protein>
    <submittedName>
        <fullName evidence="2">Acetylxylan esterase</fullName>
    </submittedName>
</protein>
<dbReference type="Gene3D" id="3.40.50.1820">
    <property type="entry name" value="alpha/beta hydrolase"/>
    <property type="match status" value="1"/>
</dbReference>
<name>A0A1F6CYH4_HANXR</name>